<reference evidence="2" key="1">
    <citation type="submission" date="2016-01" db="EMBL/GenBank/DDBJ databases">
        <authorList>
            <person name="Mitreva M."/>
            <person name="Pepin K.H."/>
            <person name="Mihindukulasuriya K.A."/>
            <person name="Fulton R."/>
            <person name="Fronick C."/>
            <person name="O'Laughlin M."/>
            <person name="Miner T."/>
            <person name="Herter B."/>
            <person name="Rosa B.A."/>
            <person name="Cordes M."/>
            <person name="Tomlinson C."/>
            <person name="Wollam A."/>
            <person name="Palsikar V.B."/>
            <person name="Mardis E.R."/>
            <person name="Wilson R.K."/>
        </authorList>
    </citation>
    <scope>NUCLEOTIDE SEQUENCE [LARGE SCALE GENOMIC DNA]</scope>
    <source>
        <strain evidence="2">MJR7757B</strain>
    </source>
</reference>
<accession>A0A133P1T9</accession>
<dbReference type="Proteomes" id="UP000070401">
    <property type="component" value="Unassembled WGS sequence"/>
</dbReference>
<dbReference type="AlphaFoldDB" id="A0A133P1T9"/>
<evidence type="ECO:0008006" key="3">
    <source>
        <dbReference type="Google" id="ProtNLM"/>
    </source>
</evidence>
<sequence>MGGTAIKGNFILKIKDSYNEESFEKLVGEMEGELKEDIENINFFLKNSQNEYSIKLENKELSLIRNSENKLNINLKFNGEKNNFFYEIENFKQNFLVLGEKYSYNIKNKSFEFSYLLLDENHDEINKITITVEQL</sequence>
<dbReference type="PATRIC" id="fig|851.8.peg.905"/>
<comment type="caution">
    <text evidence="1">The sequence shown here is derived from an EMBL/GenBank/DDBJ whole genome shotgun (WGS) entry which is preliminary data.</text>
</comment>
<dbReference type="STRING" id="1408287.GCA_000493815_01148"/>
<organism evidence="1 2">
    <name type="scientific">Fusobacterium nucleatum</name>
    <dbReference type="NCBI Taxonomy" id="851"/>
    <lineage>
        <taxon>Bacteria</taxon>
        <taxon>Fusobacteriati</taxon>
        <taxon>Fusobacteriota</taxon>
        <taxon>Fusobacteriia</taxon>
        <taxon>Fusobacteriales</taxon>
        <taxon>Fusobacteriaceae</taxon>
        <taxon>Fusobacterium</taxon>
    </lineage>
</organism>
<proteinExistence type="predicted"/>
<dbReference type="EMBL" id="LRPY01000085">
    <property type="protein sequence ID" value="KXA22527.1"/>
    <property type="molecule type" value="Genomic_DNA"/>
</dbReference>
<evidence type="ECO:0000313" key="1">
    <source>
        <dbReference type="EMBL" id="KXA22527.1"/>
    </source>
</evidence>
<dbReference type="RefSeq" id="WP_022070209.1">
    <property type="nucleotide sequence ID" value="NZ_KQ956676.1"/>
</dbReference>
<protein>
    <recommendedName>
        <fullName evidence="3">DUF1934 domain-containing protein</fullName>
    </recommendedName>
</protein>
<keyword evidence="2" id="KW-1185">Reference proteome</keyword>
<evidence type="ECO:0000313" key="2">
    <source>
        <dbReference type="Proteomes" id="UP000070401"/>
    </source>
</evidence>
<gene>
    <name evidence="1" type="ORF">HMPREF3221_00899</name>
</gene>
<name>A0A133P1T9_FUSNU</name>